<dbReference type="AlphaFoldDB" id="A0A9K3KKM3"/>
<comment type="caution">
    <text evidence="2">The sequence shown here is derived from an EMBL/GenBank/DDBJ whole genome shotgun (WGS) entry which is preliminary data.</text>
</comment>
<proteinExistence type="predicted"/>
<feature type="compositionally biased region" description="Polar residues" evidence="1">
    <location>
        <begin position="72"/>
        <end position="88"/>
    </location>
</feature>
<feature type="compositionally biased region" description="Polar residues" evidence="1">
    <location>
        <begin position="11"/>
        <end position="20"/>
    </location>
</feature>
<feature type="region of interest" description="Disordered" evidence="1">
    <location>
        <begin position="64"/>
        <end position="95"/>
    </location>
</feature>
<evidence type="ECO:0000313" key="2">
    <source>
        <dbReference type="EMBL" id="KAG7345458.1"/>
    </source>
</evidence>
<organism evidence="2 3">
    <name type="scientific">Nitzschia inconspicua</name>
    <dbReference type="NCBI Taxonomy" id="303405"/>
    <lineage>
        <taxon>Eukaryota</taxon>
        <taxon>Sar</taxon>
        <taxon>Stramenopiles</taxon>
        <taxon>Ochrophyta</taxon>
        <taxon>Bacillariophyta</taxon>
        <taxon>Bacillariophyceae</taxon>
        <taxon>Bacillariophycidae</taxon>
        <taxon>Bacillariales</taxon>
        <taxon>Bacillariaceae</taxon>
        <taxon>Nitzschia</taxon>
    </lineage>
</organism>
<sequence>MTVLPHPDKLPTTTPPSEHGTSLGRLPLSALMILDLPFSKRQTGPRDLTSIIDRAIQIAESTISLHDDASVSPASHSETEASYGSQDTSSERDSQ</sequence>
<dbReference type="Proteomes" id="UP000693970">
    <property type="component" value="Unassembled WGS sequence"/>
</dbReference>
<feature type="region of interest" description="Disordered" evidence="1">
    <location>
        <begin position="1"/>
        <end position="24"/>
    </location>
</feature>
<accession>A0A9K3KKM3</accession>
<keyword evidence="3" id="KW-1185">Reference proteome</keyword>
<evidence type="ECO:0000313" key="3">
    <source>
        <dbReference type="Proteomes" id="UP000693970"/>
    </source>
</evidence>
<reference evidence="2" key="1">
    <citation type="journal article" date="2021" name="Sci. Rep.">
        <title>Diploid genomic architecture of Nitzschia inconspicua, an elite biomass production diatom.</title>
        <authorList>
            <person name="Oliver A."/>
            <person name="Podell S."/>
            <person name="Pinowska A."/>
            <person name="Traller J.C."/>
            <person name="Smith S.R."/>
            <person name="McClure R."/>
            <person name="Beliaev A."/>
            <person name="Bohutskyi P."/>
            <person name="Hill E.A."/>
            <person name="Rabines A."/>
            <person name="Zheng H."/>
            <person name="Allen L.Z."/>
            <person name="Kuo A."/>
            <person name="Grigoriev I.V."/>
            <person name="Allen A.E."/>
            <person name="Hazlebeck D."/>
            <person name="Allen E.E."/>
        </authorList>
    </citation>
    <scope>NUCLEOTIDE SEQUENCE</scope>
    <source>
        <strain evidence="2">Hildebrandi</strain>
    </source>
</reference>
<name>A0A9K3KKM3_9STRA</name>
<dbReference type="EMBL" id="JAGRRH010000022">
    <property type="protein sequence ID" value="KAG7345458.1"/>
    <property type="molecule type" value="Genomic_DNA"/>
</dbReference>
<gene>
    <name evidence="2" type="ORF">IV203_032989</name>
</gene>
<reference evidence="2" key="2">
    <citation type="submission" date="2021-04" db="EMBL/GenBank/DDBJ databases">
        <authorList>
            <person name="Podell S."/>
        </authorList>
    </citation>
    <scope>NUCLEOTIDE SEQUENCE</scope>
    <source>
        <strain evidence="2">Hildebrandi</strain>
    </source>
</reference>
<evidence type="ECO:0000256" key="1">
    <source>
        <dbReference type="SAM" id="MobiDB-lite"/>
    </source>
</evidence>
<protein>
    <submittedName>
        <fullName evidence="2">Uncharacterized protein</fullName>
    </submittedName>
</protein>